<dbReference type="Proteomes" id="UP000275408">
    <property type="component" value="Unassembled WGS sequence"/>
</dbReference>
<feature type="transmembrane region" description="Helical" evidence="1">
    <location>
        <begin position="55"/>
        <end position="84"/>
    </location>
</feature>
<sequence>MGMTRGHSIAAISIGTLQLLFSIALIIPSFVLSSYSNQYDVNTSMTPYWSGFPMVAFLVFSIIVTVISAIASIVVTIALTVIVMEDPPMVVIAQPTMAPTGVVVSHSSMQVSGGAPMAYPQGGYPLGAYPQGAYPQGAYPQGAYPQGTSTGQAMFTEETAQTHDKAPLVVKFVTFCEENHKLKFITARPTIIYGKADRNFIMIITCSLTDQRLKNRVLATIIPNLQGKCLERFLMTMLKQGYFHLRWSMQDDDDMMAIR</sequence>
<organism evidence="2 3">
    <name type="scientific">Pocillopora damicornis</name>
    <name type="common">Cauliflower coral</name>
    <name type="synonym">Millepora damicornis</name>
    <dbReference type="NCBI Taxonomy" id="46731"/>
    <lineage>
        <taxon>Eukaryota</taxon>
        <taxon>Metazoa</taxon>
        <taxon>Cnidaria</taxon>
        <taxon>Anthozoa</taxon>
        <taxon>Hexacorallia</taxon>
        <taxon>Scleractinia</taxon>
        <taxon>Astrocoeniina</taxon>
        <taxon>Pocilloporidae</taxon>
        <taxon>Pocillopora</taxon>
    </lineage>
</organism>
<reference evidence="2 3" key="1">
    <citation type="journal article" date="2018" name="Sci. Rep.">
        <title>Comparative analysis of the Pocillopora damicornis genome highlights role of immune system in coral evolution.</title>
        <authorList>
            <person name="Cunning R."/>
            <person name="Bay R.A."/>
            <person name="Gillette P."/>
            <person name="Baker A.C."/>
            <person name="Traylor-Knowles N."/>
        </authorList>
    </citation>
    <scope>NUCLEOTIDE SEQUENCE [LARGE SCALE GENOMIC DNA]</scope>
    <source>
        <strain evidence="2">RSMAS</strain>
        <tissue evidence="2">Whole animal</tissue>
    </source>
</reference>
<keyword evidence="3" id="KW-1185">Reference proteome</keyword>
<protein>
    <submittedName>
        <fullName evidence="2">Uncharacterized protein</fullName>
    </submittedName>
</protein>
<accession>A0A3M6V1U0</accession>
<keyword evidence="1" id="KW-0472">Membrane</keyword>
<gene>
    <name evidence="2" type="ORF">pdam_00001105</name>
</gene>
<dbReference type="OrthoDB" id="39175at2759"/>
<proteinExistence type="predicted"/>
<feature type="transmembrane region" description="Helical" evidence="1">
    <location>
        <begin position="12"/>
        <end position="35"/>
    </location>
</feature>
<evidence type="ECO:0000313" key="3">
    <source>
        <dbReference type="Proteomes" id="UP000275408"/>
    </source>
</evidence>
<evidence type="ECO:0000256" key="1">
    <source>
        <dbReference type="SAM" id="Phobius"/>
    </source>
</evidence>
<evidence type="ECO:0000313" key="2">
    <source>
        <dbReference type="EMBL" id="RMX59913.1"/>
    </source>
</evidence>
<name>A0A3M6V1U0_POCDA</name>
<dbReference type="AlphaFoldDB" id="A0A3M6V1U0"/>
<dbReference type="EMBL" id="RCHS01000253">
    <property type="protein sequence ID" value="RMX59913.1"/>
    <property type="molecule type" value="Genomic_DNA"/>
</dbReference>
<keyword evidence="1" id="KW-1133">Transmembrane helix</keyword>
<comment type="caution">
    <text evidence="2">The sequence shown here is derived from an EMBL/GenBank/DDBJ whole genome shotgun (WGS) entry which is preliminary data.</text>
</comment>
<keyword evidence="1" id="KW-0812">Transmembrane</keyword>